<gene>
    <name evidence="2" type="ORF">CDV36_015572</name>
</gene>
<accession>A0A3M2R9D4</accession>
<evidence type="ECO:0000313" key="2">
    <source>
        <dbReference type="EMBL" id="RMJ01898.1"/>
    </source>
</evidence>
<evidence type="ECO:0000256" key="1">
    <source>
        <dbReference type="SAM" id="MobiDB-lite"/>
    </source>
</evidence>
<proteinExistence type="predicted"/>
<dbReference type="Proteomes" id="UP000277212">
    <property type="component" value="Unassembled WGS sequence"/>
</dbReference>
<comment type="caution">
    <text evidence="2">The sequence shown here is derived from an EMBL/GenBank/DDBJ whole genome shotgun (WGS) entry which is preliminary data.</text>
</comment>
<sequence length="640" mass="71681">MDDARHLQPLFVLPDAEMRILDQEMGEKLTRHPLSPEIITFSDLLIALRANRKEAGSSRRAWKGSYHPMGWLQHGVMSRRAFVVIHLDSQISAGSALAQIALVQWAFDIIIDTKCRLHIVTMSPDRVRNVVPDLAKLRSPDIAIPELNLAALGDLDPVANARVIQDQDIASQLQRAIWFSHGRPVAIICLGNKSLARGLVQFCKKHKESLGEGILECQLDQPDAFLRWKEGLPRVRLILLDGNCPLIPAALEGFDQEVAWNNEAEQLVYFSRVTARDERRDHIWWARQPNARETYVYTGGSDVQAFLGRGYYRHRPTEDSHMCGFMALTMDMTSWGISPGQVFERFARATESHTAKEMHHRLTVQGVISDRFLLPEPDATAFKQLLPLVSYDHRLALFVALDSGDSDTMVRMVKIQLAALISSGFEQVLFIQCPDLKAAMENDARLLSQMIHACAGYGRRLARQGTMWLVLGLWKHFINVESSGPNQGLRALYDVVELHQSHSHHAQTLVDRICHDLGRAGIAVPRGMNVTAEVDDINETQAPKLSHKIIATDTPIGKMGVLDLEEMHRKEGAEMIFGVCHLITKEPGESGFSAPDWTYIPAEIVAEWKNKNAPGTSLRDALRSGVKHPEGNVDEFRGDS</sequence>
<protein>
    <submittedName>
        <fullName evidence="2">Uncharacterized protein</fullName>
    </submittedName>
</protein>
<evidence type="ECO:0000313" key="3">
    <source>
        <dbReference type="Proteomes" id="UP000277212"/>
    </source>
</evidence>
<keyword evidence="3" id="KW-1185">Reference proteome</keyword>
<dbReference type="OrthoDB" id="5035669at2759"/>
<dbReference type="AlphaFoldDB" id="A0A3M2R9D4"/>
<organism evidence="2 3">
    <name type="scientific">Fusarium kuroshium</name>
    <dbReference type="NCBI Taxonomy" id="2010991"/>
    <lineage>
        <taxon>Eukaryota</taxon>
        <taxon>Fungi</taxon>
        <taxon>Dikarya</taxon>
        <taxon>Ascomycota</taxon>
        <taxon>Pezizomycotina</taxon>
        <taxon>Sordariomycetes</taxon>
        <taxon>Hypocreomycetidae</taxon>
        <taxon>Hypocreales</taxon>
        <taxon>Nectriaceae</taxon>
        <taxon>Fusarium</taxon>
        <taxon>Fusarium solani species complex</taxon>
    </lineage>
</organism>
<feature type="compositionally biased region" description="Basic and acidic residues" evidence="1">
    <location>
        <begin position="627"/>
        <end position="640"/>
    </location>
</feature>
<name>A0A3M2R9D4_9HYPO</name>
<reference evidence="2 3" key="1">
    <citation type="submission" date="2017-06" db="EMBL/GenBank/DDBJ databases">
        <title>Comparative genomic analysis of Ambrosia Fusariam Clade fungi.</title>
        <authorList>
            <person name="Stajich J.E."/>
            <person name="Carrillo J."/>
            <person name="Kijimoto T."/>
            <person name="Eskalen A."/>
            <person name="O'Donnell K."/>
            <person name="Kasson M."/>
        </authorList>
    </citation>
    <scope>NUCLEOTIDE SEQUENCE [LARGE SCALE GENOMIC DNA]</scope>
    <source>
        <strain evidence="2">UCR3666</strain>
    </source>
</reference>
<dbReference type="EMBL" id="NKUJ01000609">
    <property type="protein sequence ID" value="RMJ01898.1"/>
    <property type="molecule type" value="Genomic_DNA"/>
</dbReference>
<feature type="region of interest" description="Disordered" evidence="1">
    <location>
        <begin position="617"/>
        <end position="640"/>
    </location>
</feature>